<comment type="caution">
    <text evidence="2">The sequence shown here is derived from an EMBL/GenBank/DDBJ whole genome shotgun (WGS) entry which is preliminary data.</text>
</comment>
<keyword evidence="1" id="KW-0812">Transmembrane</keyword>
<dbReference type="Proteomes" id="UP000614287">
    <property type="component" value="Unassembled WGS sequence"/>
</dbReference>
<dbReference type="RefSeq" id="WP_268244680.1">
    <property type="nucleotide sequence ID" value="NZ_BMZG01000005.1"/>
</dbReference>
<gene>
    <name evidence="2" type="ORF">GCM10009007_10440</name>
</gene>
<accession>A0A8J3CGU2</accession>
<evidence type="ECO:0000256" key="1">
    <source>
        <dbReference type="SAM" id="Phobius"/>
    </source>
</evidence>
<dbReference type="AlphaFoldDB" id="A0A8J3CGU2"/>
<keyword evidence="3" id="KW-1185">Reference proteome</keyword>
<dbReference type="EMBL" id="BMZG01000005">
    <property type="protein sequence ID" value="GHA71523.1"/>
    <property type="molecule type" value="Genomic_DNA"/>
</dbReference>
<reference evidence="2" key="2">
    <citation type="submission" date="2020-09" db="EMBL/GenBank/DDBJ databases">
        <authorList>
            <person name="Sun Q."/>
            <person name="Kim S."/>
        </authorList>
    </citation>
    <scope>NUCLEOTIDE SEQUENCE</scope>
    <source>
        <strain evidence="2">KCTC 32501</strain>
    </source>
</reference>
<protein>
    <submittedName>
        <fullName evidence="2">Uncharacterized protein</fullName>
    </submittedName>
</protein>
<name>A0A8J3CGU2_9BURK</name>
<sequence length="94" mass="10330">MRYKNDTNPTARPIASLLPSYQTGDANQLPLASISAESVTTTFNTQPELINAAQHSDQPTSRKNYSLWGILISGVLLLTGMVLVIMKQLNKKQN</sequence>
<evidence type="ECO:0000313" key="2">
    <source>
        <dbReference type="EMBL" id="GHA71523.1"/>
    </source>
</evidence>
<feature type="transmembrane region" description="Helical" evidence="1">
    <location>
        <begin position="65"/>
        <end position="86"/>
    </location>
</feature>
<proteinExistence type="predicted"/>
<keyword evidence="1" id="KW-1133">Transmembrane helix</keyword>
<reference evidence="2" key="1">
    <citation type="journal article" date="2014" name="Int. J. Syst. Evol. Microbiol.">
        <title>Complete genome sequence of Corynebacterium casei LMG S-19264T (=DSM 44701T), isolated from a smear-ripened cheese.</title>
        <authorList>
            <consortium name="US DOE Joint Genome Institute (JGI-PGF)"/>
            <person name="Walter F."/>
            <person name="Albersmeier A."/>
            <person name="Kalinowski J."/>
            <person name="Ruckert C."/>
        </authorList>
    </citation>
    <scope>NUCLEOTIDE SEQUENCE</scope>
    <source>
        <strain evidence="2">KCTC 32501</strain>
    </source>
</reference>
<keyword evidence="1" id="KW-0472">Membrane</keyword>
<evidence type="ECO:0000313" key="3">
    <source>
        <dbReference type="Proteomes" id="UP000614287"/>
    </source>
</evidence>
<organism evidence="2 3">
    <name type="scientific">Formosimonas limnophila</name>
    <dbReference type="NCBI Taxonomy" id="1384487"/>
    <lineage>
        <taxon>Bacteria</taxon>
        <taxon>Pseudomonadati</taxon>
        <taxon>Pseudomonadota</taxon>
        <taxon>Betaproteobacteria</taxon>
        <taxon>Burkholderiales</taxon>
        <taxon>Burkholderiaceae</taxon>
        <taxon>Formosimonas</taxon>
    </lineage>
</organism>